<reference evidence="2" key="2">
    <citation type="journal article" date="2021" name="PeerJ">
        <title>Extensive microbial diversity within the chicken gut microbiome revealed by metagenomics and culture.</title>
        <authorList>
            <person name="Gilroy R."/>
            <person name="Ravi A."/>
            <person name="Getino M."/>
            <person name="Pursley I."/>
            <person name="Horton D.L."/>
            <person name="Alikhan N.F."/>
            <person name="Baker D."/>
            <person name="Gharbi K."/>
            <person name="Hall N."/>
            <person name="Watson M."/>
            <person name="Adriaenssens E.M."/>
            <person name="Foster-Nyarko E."/>
            <person name="Jarju S."/>
            <person name="Secka A."/>
            <person name="Antonio M."/>
            <person name="Oren A."/>
            <person name="Chaudhuri R.R."/>
            <person name="La Ragione R."/>
            <person name="Hildebrand F."/>
            <person name="Pallen M.J."/>
        </authorList>
    </citation>
    <scope>NUCLEOTIDE SEQUENCE</scope>
    <source>
        <strain evidence="2">ChiBcec2-4451</strain>
    </source>
</reference>
<dbReference type="AlphaFoldDB" id="A0A9D1NUK7"/>
<name>A0A9D1NUK7_9FIRM</name>
<keyword evidence="1" id="KW-0175">Coiled coil</keyword>
<protein>
    <submittedName>
        <fullName evidence="2">Uncharacterized protein</fullName>
    </submittedName>
</protein>
<proteinExistence type="predicted"/>
<evidence type="ECO:0000313" key="2">
    <source>
        <dbReference type="EMBL" id="HIV12576.1"/>
    </source>
</evidence>
<organism evidence="2 3">
    <name type="scientific">Candidatus Pullilachnospira stercoravium</name>
    <dbReference type="NCBI Taxonomy" id="2840913"/>
    <lineage>
        <taxon>Bacteria</taxon>
        <taxon>Bacillati</taxon>
        <taxon>Bacillota</taxon>
        <taxon>Clostridia</taxon>
        <taxon>Lachnospirales</taxon>
        <taxon>Lachnospiraceae</taxon>
        <taxon>Lachnospiraceae incertae sedis</taxon>
        <taxon>Candidatus Pullilachnospira</taxon>
    </lineage>
</organism>
<sequence>MARRKNYAKQLDILQKKLGELDAKYAAAKETMESLEEERMQIEEEIDGLKLQQLQQLMADRKLSVDDLTKLIEGQENQ</sequence>
<gene>
    <name evidence="2" type="ORF">IAA63_05475</name>
</gene>
<feature type="coiled-coil region" evidence="1">
    <location>
        <begin position="4"/>
        <end position="52"/>
    </location>
</feature>
<dbReference type="Proteomes" id="UP000886723">
    <property type="component" value="Unassembled WGS sequence"/>
</dbReference>
<evidence type="ECO:0000313" key="3">
    <source>
        <dbReference type="Proteomes" id="UP000886723"/>
    </source>
</evidence>
<accession>A0A9D1NUK7</accession>
<comment type="caution">
    <text evidence="2">The sequence shown here is derived from an EMBL/GenBank/DDBJ whole genome shotgun (WGS) entry which is preliminary data.</text>
</comment>
<dbReference type="EMBL" id="DVON01000117">
    <property type="protein sequence ID" value="HIV12576.1"/>
    <property type="molecule type" value="Genomic_DNA"/>
</dbReference>
<evidence type="ECO:0000256" key="1">
    <source>
        <dbReference type="SAM" id="Coils"/>
    </source>
</evidence>
<reference evidence="2" key="1">
    <citation type="submission" date="2020-10" db="EMBL/GenBank/DDBJ databases">
        <authorList>
            <person name="Gilroy R."/>
        </authorList>
    </citation>
    <scope>NUCLEOTIDE SEQUENCE</scope>
    <source>
        <strain evidence="2">ChiBcec2-4451</strain>
    </source>
</reference>